<evidence type="ECO:0000256" key="1">
    <source>
        <dbReference type="ARBA" id="ARBA00022723"/>
    </source>
</evidence>
<feature type="compositionally biased region" description="Basic residues" evidence="7">
    <location>
        <begin position="216"/>
        <end position="231"/>
    </location>
</feature>
<dbReference type="InterPro" id="IPR019485">
    <property type="entry name" value="RAG1_Znf"/>
</dbReference>
<dbReference type="AlphaFoldDB" id="A0A9D3SHQ5"/>
<evidence type="ECO:0000256" key="4">
    <source>
        <dbReference type="PROSITE-ProRule" id="PRU00820"/>
    </source>
</evidence>
<dbReference type="GO" id="GO:1990238">
    <property type="term" value="F:double-stranded DNA endonuclease activity"/>
    <property type="evidence" value="ECO:0007669"/>
    <property type="project" value="TreeGrafter"/>
</dbReference>
<evidence type="ECO:0000256" key="5">
    <source>
        <dbReference type="PROSITE-ProRule" id="PRU01101"/>
    </source>
</evidence>
<protein>
    <recommendedName>
        <fullName evidence="6">V(D)J recombination-activating protein 1</fullName>
        <ecNumber evidence="6">2.3.2.27</ecNumber>
        <ecNumber evidence="6">3.1.-.-</ecNumber>
    </recommendedName>
</protein>
<dbReference type="EMBL" id="JAHKSW010000014">
    <property type="protein sequence ID" value="KAG7324320.1"/>
    <property type="molecule type" value="Genomic_DNA"/>
</dbReference>
<keyword evidence="12" id="KW-1185">Reference proteome</keyword>
<dbReference type="GO" id="GO:1905347">
    <property type="term" value="C:endodeoxyribonuclease complex"/>
    <property type="evidence" value="ECO:0007669"/>
    <property type="project" value="TreeGrafter"/>
</dbReference>
<dbReference type="Gene3D" id="3.30.40.10">
    <property type="entry name" value="Zinc/RING finger domain, C3HC4 (zinc finger)"/>
    <property type="match status" value="1"/>
</dbReference>
<comment type="subcellular location">
    <subcellularLocation>
        <location evidence="4 6">Nucleus</location>
    </subcellularLocation>
</comment>
<keyword evidence="6" id="KW-0156">Chromatin regulator</keyword>
<dbReference type="Proteomes" id="UP000824219">
    <property type="component" value="Linkage Group LG14"/>
</dbReference>
<dbReference type="GO" id="GO:0006325">
    <property type="term" value="P:chromatin organization"/>
    <property type="evidence" value="ECO:0007669"/>
    <property type="project" value="UniProtKB-KW"/>
</dbReference>
<dbReference type="PROSITE" id="PS51487">
    <property type="entry name" value="NBD"/>
    <property type="match status" value="1"/>
</dbReference>
<dbReference type="PROSITE" id="PS00518">
    <property type="entry name" value="ZF_RING_1"/>
    <property type="match status" value="1"/>
</dbReference>
<keyword evidence="2 5" id="KW-0863">Zinc-finger</keyword>
<dbReference type="GO" id="GO:0005634">
    <property type="term" value="C:nucleus"/>
    <property type="evidence" value="ECO:0007669"/>
    <property type="project" value="UniProtKB-SubCell"/>
</dbReference>
<keyword evidence="6" id="KW-0540">Nuclease</keyword>
<dbReference type="InterPro" id="IPR058552">
    <property type="entry name" value="RAG1_DNA-bd"/>
</dbReference>
<dbReference type="Pfam" id="PF12940">
    <property type="entry name" value="RAG1"/>
    <property type="match status" value="1"/>
</dbReference>
<dbReference type="Pfam" id="PF12560">
    <property type="entry name" value="RAG1_imp_bd"/>
    <property type="match status" value="1"/>
</dbReference>
<keyword evidence="6" id="KW-0833">Ubl conjugation pathway</keyword>
<keyword evidence="3 6" id="KW-0862">Zinc</keyword>
<dbReference type="GO" id="GO:0033077">
    <property type="term" value="P:T cell differentiation in thymus"/>
    <property type="evidence" value="ECO:0007669"/>
    <property type="project" value="UniProtKB-UniRule"/>
</dbReference>
<gene>
    <name evidence="11" type="ORF">KOW79_012336</name>
</gene>
<dbReference type="PANTHER" id="PTHR11539:SF0">
    <property type="entry name" value="V(D)J RECOMBINATION-ACTIVATING PROTEIN 1"/>
    <property type="match status" value="1"/>
</dbReference>
<evidence type="ECO:0000259" key="9">
    <source>
        <dbReference type="PROSITE" id="PS51487"/>
    </source>
</evidence>
<dbReference type="InterPro" id="IPR058553">
    <property type="entry name" value="RAG1_pre-RNase_H"/>
</dbReference>
<dbReference type="Pfam" id="PF26025">
    <property type="entry name" value="RAG1_pre-RNase_H"/>
    <property type="match status" value="1"/>
</dbReference>
<dbReference type="GO" id="GO:0043565">
    <property type="term" value="F:sequence-specific DNA binding"/>
    <property type="evidence" value="ECO:0007669"/>
    <property type="project" value="UniProtKB-UniRule"/>
</dbReference>
<evidence type="ECO:0000313" key="11">
    <source>
        <dbReference type="EMBL" id="KAG7324320.1"/>
    </source>
</evidence>
<keyword evidence="4 6" id="KW-0233">DNA recombination</keyword>
<keyword evidence="1 6" id="KW-0479">Metal-binding</keyword>
<comment type="cofactor">
    <cofactor evidence="6">
        <name>Mg(2+)</name>
        <dbReference type="ChEBI" id="CHEBI:18420"/>
    </cofactor>
</comment>
<evidence type="ECO:0000256" key="3">
    <source>
        <dbReference type="ARBA" id="ARBA00022833"/>
    </source>
</evidence>
<dbReference type="PANTHER" id="PTHR11539">
    <property type="entry name" value="VDJ RECOMBINATION ACTIVATING PROTEIN 1 RAG1"/>
    <property type="match status" value="1"/>
</dbReference>
<dbReference type="EC" id="3.1.-.-" evidence="6"/>
<comment type="caution">
    <text evidence="11">The sequence shown here is derived from an EMBL/GenBank/DDBJ whole genome shotgun (WGS) entry which is preliminary data.</text>
</comment>
<feature type="domain" description="NBD" evidence="9">
    <location>
        <begin position="410"/>
        <end position="477"/>
    </location>
</feature>
<feature type="region of interest" description="Disordered" evidence="7">
    <location>
        <begin position="216"/>
        <end position="251"/>
    </location>
</feature>
<comment type="similarity">
    <text evidence="4 6">Belongs to the RAG1 family.</text>
</comment>
<feature type="domain" description="RAG1-type" evidence="10">
    <location>
        <begin position="359"/>
        <end position="388"/>
    </location>
</feature>
<keyword evidence="4 6" id="KW-0238">DNA-binding</keyword>
<dbReference type="GO" id="GO:0061630">
    <property type="term" value="F:ubiquitin protein ligase activity"/>
    <property type="evidence" value="ECO:0007669"/>
    <property type="project" value="UniProtKB-UniRule"/>
</dbReference>
<feature type="DNA-binding region" description="NBD" evidence="4">
    <location>
        <begin position="410"/>
        <end position="477"/>
    </location>
</feature>
<dbReference type="Pfam" id="PF26024">
    <property type="entry name" value="RAG1_DNA-bd"/>
    <property type="match status" value="1"/>
</dbReference>
<dbReference type="SUPFAM" id="SSF57850">
    <property type="entry name" value="RING/U-box"/>
    <property type="match status" value="1"/>
</dbReference>
<comment type="cofactor">
    <cofactor evidence="6">
        <name>Mn(2+)</name>
        <dbReference type="ChEBI" id="CHEBI:29035"/>
    </cofactor>
    <text evidence="6">Binds 1 divalent metal cation per subunit. Mg(2+) or Mn(2+).</text>
</comment>
<keyword evidence="6" id="KW-0378">Hydrolase</keyword>
<dbReference type="GO" id="GO:0030183">
    <property type="term" value="P:B cell differentiation"/>
    <property type="evidence" value="ECO:0007669"/>
    <property type="project" value="UniProtKB-UniRule"/>
</dbReference>
<dbReference type="InterPro" id="IPR035714">
    <property type="entry name" value="RAG1_imp-bd"/>
</dbReference>
<proteinExistence type="inferred from homology"/>
<evidence type="ECO:0000313" key="12">
    <source>
        <dbReference type="Proteomes" id="UP000824219"/>
    </source>
</evidence>
<sequence>MEPELYVPPDSPRASMPDELCHPYSNFSNWKFKLFRVRSLEKAPLPSEPPVEKEVELKVCEPGDGLSVPGSVMKLCLGGKNVEGVGRQVDLKLQEIDTHMNHLRSLCRLCGILLRKAKGPEHEVQGDLDESSRYALRKMGCKAARWPDIILKVFKVDVNGDMESIHPPMFCHRCWTVAIRGGGICSFSRTRVPIWKPHNSHCLHCYPKRHILQRRGRKRKKPLHSLPKRAKRDTSTGCNKVRRQTTDNPPAMGMRAWVKPAAQRSLWVKNITHCQKDHLTSSLLPGDFPKDFVSAIVCQVCDHLLSDPVQSPCQHLFCRTCIQKYSHVLGSQCPACGLLFNPCDLNSPHKAFLSILHSLPLLCPREGCGEWVRFESFADHCLNHCFERDGRKEQQNPEQNLDGYLPVNKGGRPRQHLLSLTRRAQKHRLRDLKNQVKVFADKEEGGDVKSVCLTLFLLALRAGNEHKQADELEAMMQGRGLGLHPAVCLAIRVNTFLSCSQYHKMYRTVKATSGRQIFQPLHTLRNAEKELLPGFHQFEWQPALKNVATTSNIGIIDGLSGWTASIDDVPPDSIARRFRYDVALVSALKDLEEDIMEGLRERGLDDSKCTSGEGRDKM</sequence>
<dbReference type="PROSITE" id="PS51765">
    <property type="entry name" value="ZF_RAG1"/>
    <property type="match status" value="1"/>
</dbReference>
<dbReference type="PROSITE" id="PS50089">
    <property type="entry name" value="ZF_RING_2"/>
    <property type="match status" value="1"/>
</dbReference>
<dbReference type="OrthoDB" id="6270329at2759"/>
<dbReference type="SMART" id="SM00184">
    <property type="entry name" value="RING"/>
    <property type="match status" value="1"/>
</dbReference>
<comment type="function">
    <text evidence="6">Catalytic component of the RAG complex, a multiprotein complex that mediates the DNA cleavage phase during V(D)J recombination. V(D)J recombination assembles a diverse repertoire of immunoglobulin and T-cell receptor genes in developing B and T-lymphocytes through rearrangement of different V (variable), in some cases D (diversity), and J (joining) gene segments. In the RAG complex, RAG1 mediates the DNA-binding to the conserved recombination signal sequences (RSS) and catalyzes the DNA cleavage activities by introducing a double-strand break between the RSS and the adjacent coding segment. RAG2 is not a catalytic component but is required for all known catalytic activities. DNA cleavage occurs in 2 steps: a first nick is introduced in the top strand immediately upstream of the heptamer, generating a 3'-hydroxyl group that can attack the phosphodiester bond on the opposite strand in a direct transesterification reaction, thereby creating 4 DNA ends: 2 hairpin coding ends and 2 blunt, 5'-phosphorylated ends.</text>
</comment>
<dbReference type="GO" id="GO:0008270">
    <property type="term" value="F:zinc ion binding"/>
    <property type="evidence" value="ECO:0007669"/>
    <property type="project" value="UniProtKB-UniRule"/>
</dbReference>
<keyword evidence="6" id="KW-0808">Transferase</keyword>
<comment type="catalytic activity">
    <reaction evidence="6">
        <text>S-ubiquitinyl-[E2 ubiquitin-conjugating enzyme]-L-cysteine + [acceptor protein]-L-lysine = [E2 ubiquitin-conjugating enzyme]-L-cysteine + N(6)-ubiquitinyl-[acceptor protein]-L-lysine.</text>
        <dbReference type="EC" id="2.3.2.27"/>
    </reaction>
</comment>
<dbReference type="GO" id="GO:0002250">
    <property type="term" value="P:adaptive immune response"/>
    <property type="evidence" value="ECO:0007669"/>
    <property type="project" value="TreeGrafter"/>
</dbReference>
<name>A0A9D3SHQ5_9TELE</name>
<dbReference type="InterPro" id="IPR017907">
    <property type="entry name" value="Znf_RING_CS"/>
</dbReference>
<dbReference type="Pfam" id="PF00097">
    <property type="entry name" value="zf-C3HC4"/>
    <property type="match status" value="1"/>
</dbReference>
<reference evidence="11 12" key="1">
    <citation type="submission" date="2021-06" db="EMBL/GenBank/DDBJ databases">
        <title>Chromosome-level genome assembly of the red-tail catfish (Hemibagrus wyckioides).</title>
        <authorList>
            <person name="Shao F."/>
        </authorList>
    </citation>
    <scope>NUCLEOTIDE SEQUENCE [LARGE SCALE GENOMIC DNA]</scope>
    <source>
        <strain evidence="11">EC202008001</strain>
        <tissue evidence="11">Blood</tissue>
    </source>
</reference>
<dbReference type="InterPro" id="IPR023336">
    <property type="entry name" value="RAG_nonamer-bd_dom"/>
</dbReference>
<dbReference type="GO" id="GO:0033151">
    <property type="term" value="P:V(D)J recombination"/>
    <property type="evidence" value="ECO:0007669"/>
    <property type="project" value="UniProtKB-UniRule"/>
</dbReference>
<keyword evidence="6" id="KW-0255">Endonuclease</keyword>
<dbReference type="Gene3D" id="6.10.140.510">
    <property type="match status" value="1"/>
</dbReference>
<accession>A0A9D3SHQ5</accession>
<organism evidence="11 12">
    <name type="scientific">Hemibagrus wyckioides</name>
    <dbReference type="NCBI Taxonomy" id="337641"/>
    <lineage>
        <taxon>Eukaryota</taxon>
        <taxon>Metazoa</taxon>
        <taxon>Chordata</taxon>
        <taxon>Craniata</taxon>
        <taxon>Vertebrata</taxon>
        <taxon>Euteleostomi</taxon>
        <taxon>Actinopterygii</taxon>
        <taxon>Neopterygii</taxon>
        <taxon>Teleostei</taxon>
        <taxon>Ostariophysi</taxon>
        <taxon>Siluriformes</taxon>
        <taxon>Bagridae</taxon>
        <taxon>Hemibagrus</taxon>
    </lineage>
</organism>
<dbReference type="GO" id="GO:0042803">
    <property type="term" value="F:protein homodimerization activity"/>
    <property type="evidence" value="ECO:0007669"/>
    <property type="project" value="UniProtKB-UniRule"/>
</dbReference>
<dbReference type="InterPro" id="IPR013083">
    <property type="entry name" value="Znf_RING/FYVE/PHD"/>
</dbReference>
<keyword evidence="6" id="KW-0511">Multifunctional enzyme</keyword>
<dbReference type="GO" id="GO:0097519">
    <property type="term" value="C:DNA recombinase complex"/>
    <property type="evidence" value="ECO:0007669"/>
    <property type="project" value="TreeGrafter"/>
</dbReference>
<evidence type="ECO:0000259" key="10">
    <source>
        <dbReference type="PROSITE" id="PS51765"/>
    </source>
</evidence>
<evidence type="ECO:0000256" key="7">
    <source>
        <dbReference type="SAM" id="MobiDB-lite"/>
    </source>
</evidence>
<dbReference type="InterPro" id="IPR001841">
    <property type="entry name" value="Znf_RING"/>
</dbReference>
<dbReference type="InterPro" id="IPR024627">
    <property type="entry name" value="RAG1"/>
</dbReference>
<comment type="domain">
    <text evidence="4">The NBD (nonamer binding) DNA-binding domain mediates the specific binding to the nonamer RSS motif by forming a tightly interwoven homodimer that binds and synapses 2 nonamer elements, with each NBD making contact with both DNA molecules. Each RSS is composed of well-conserved heptamer (consensus 5'-CACAGTG-3') and nonamer (consensus 5'-ACAAAAACC-3') sequences separated by a spacer of either 12 bp or 23 bp.</text>
</comment>
<comment type="subunit">
    <text evidence="6">Homodimer.</text>
</comment>
<evidence type="ECO:0000259" key="8">
    <source>
        <dbReference type="PROSITE" id="PS50089"/>
    </source>
</evidence>
<dbReference type="EC" id="2.3.2.27" evidence="6"/>
<feature type="domain" description="RING-type" evidence="8">
    <location>
        <begin position="298"/>
        <end position="336"/>
    </location>
</feature>
<dbReference type="GO" id="GO:0042393">
    <property type="term" value="F:histone binding"/>
    <property type="evidence" value="ECO:0007669"/>
    <property type="project" value="UniProtKB-UniRule"/>
</dbReference>
<evidence type="ECO:0000256" key="6">
    <source>
        <dbReference type="RuleBase" id="RU366024"/>
    </source>
</evidence>
<evidence type="ECO:0000256" key="2">
    <source>
        <dbReference type="ARBA" id="ARBA00022771"/>
    </source>
</evidence>
<keyword evidence="4 6" id="KW-0539">Nucleus</keyword>
<dbReference type="InterPro" id="IPR018957">
    <property type="entry name" value="Znf_C3HC4_RING-type"/>
</dbReference>